<dbReference type="Proteomes" id="UP000091820">
    <property type="component" value="Unassembled WGS sequence"/>
</dbReference>
<dbReference type="EnsemblMetazoa" id="GBRI006809-RA">
    <property type="protein sequence ID" value="GBRI006809-PA"/>
    <property type="gene ID" value="GBRI006809"/>
</dbReference>
<organism evidence="3 4">
    <name type="scientific">Glossina brevipalpis</name>
    <dbReference type="NCBI Taxonomy" id="37001"/>
    <lineage>
        <taxon>Eukaryota</taxon>
        <taxon>Metazoa</taxon>
        <taxon>Ecdysozoa</taxon>
        <taxon>Arthropoda</taxon>
        <taxon>Hexapoda</taxon>
        <taxon>Insecta</taxon>
        <taxon>Pterygota</taxon>
        <taxon>Neoptera</taxon>
        <taxon>Endopterygota</taxon>
        <taxon>Diptera</taxon>
        <taxon>Brachycera</taxon>
        <taxon>Muscomorpha</taxon>
        <taxon>Hippoboscoidea</taxon>
        <taxon>Glossinidae</taxon>
        <taxon>Glossina</taxon>
    </lineage>
</organism>
<evidence type="ECO:0000313" key="4">
    <source>
        <dbReference type="Proteomes" id="UP000091820"/>
    </source>
</evidence>
<accession>A0A1A9W574</accession>
<keyword evidence="2" id="KW-0472">Membrane</keyword>
<dbReference type="VEuPathDB" id="VectorBase:GBRI006809"/>
<proteinExistence type="predicted"/>
<keyword evidence="4" id="KW-1185">Reference proteome</keyword>
<evidence type="ECO:0000313" key="3">
    <source>
        <dbReference type="EnsemblMetazoa" id="GBRI006809-PA"/>
    </source>
</evidence>
<sequence length="211" mass="24436">MKISKKLIGQIFLLVIVAGLQYCEIYSNTENNMRVVRYDDWRDIRLWFIFFLGLALYSFFKLKLYRTVAEHLRKAFQRNTFVKLMIISLMILTVFSSFLFIWSLQRHAVTVQPSIIPSEPQSPIEDLDTSKDVLTEFSTEKEDSLLPPEWTDALEPLDPGTITPINLDGKATSKRYDEYAKIKIRLRNDGSSAFPGLSDGETDRQKKKNTN</sequence>
<feature type="transmembrane region" description="Helical" evidence="2">
    <location>
        <begin position="47"/>
        <end position="64"/>
    </location>
</feature>
<feature type="transmembrane region" description="Helical" evidence="2">
    <location>
        <begin position="84"/>
        <end position="104"/>
    </location>
</feature>
<keyword evidence="2" id="KW-0812">Transmembrane</keyword>
<feature type="region of interest" description="Disordered" evidence="1">
    <location>
        <begin position="189"/>
        <end position="211"/>
    </location>
</feature>
<dbReference type="AlphaFoldDB" id="A0A1A9W574"/>
<reference evidence="4" key="1">
    <citation type="submission" date="2014-03" db="EMBL/GenBank/DDBJ databases">
        <authorList>
            <person name="Aksoy S."/>
            <person name="Warren W."/>
            <person name="Wilson R.K."/>
        </authorList>
    </citation>
    <scope>NUCLEOTIDE SEQUENCE [LARGE SCALE GENOMIC DNA]</scope>
    <source>
        <strain evidence="4">IAEA</strain>
    </source>
</reference>
<evidence type="ECO:0000256" key="2">
    <source>
        <dbReference type="SAM" id="Phobius"/>
    </source>
</evidence>
<reference evidence="3" key="2">
    <citation type="submission" date="2020-05" db="UniProtKB">
        <authorList>
            <consortium name="EnsemblMetazoa"/>
        </authorList>
    </citation>
    <scope>IDENTIFICATION</scope>
    <source>
        <strain evidence="3">IAEA</strain>
    </source>
</reference>
<keyword evidence="2" id="KW-1133">Transmembrane helix</keyword>
<name>A0A1A9W574_9MUSC</name>
<evidence type="ECO:0000256" key="1">
    <source>
        <dbReference type="SAM" id="MobiDB-lite"/>
    </source>
</evidence>
<protein>
    <submittedName>
        <fullName evidence="3">Uncharacterized protein</fullName>
    </submittedName>
</protein>